<sequence length="35" mass="3625">MALQGDASLAAVGAVTVASMVAGGALLWYLYWIVR</sequence>
<protein>
    <submittedName>
        <fullName evidence="2">Uncharacterized protein</fullName>
    </submittedName>
</protein>
<proteinExistence type="predicted"/>
<accession>A0A3R7DCD5</accession>
<evidence type="ECO:0000313" key="2">
    <source>
        <dbReference type="EMBL" id="RKD97945.1"/>
    </source>
</evidence>
<name>A0A3R7DCD5_9EURY</name>
<keyword evidence="1" id="KW-0812">Transmembrane</keyword>
<reference evidence="2 3" key="1">
    <citation type="submission" date="2018-09" db="EMBL/GenBank/DDBJ databases">
        <title>Genomic Encyclopedia of Archaeal and Bacterial Type Strains, Phase II (KMG-II): from individual species to whole genera.</title>
        <authorList>
            <person name="Goeker M."/>
        </authorList>
    </citation>
    <scope>NUCLEOTIDE SEQUENCE [LARGE SCALE GENOMIC DNA]</scope>
    <source>
        <strain evidence="2 3">DSM 13151</strain>
    </source>
</reference>
<dbReference type="AlphaFoldDB" id="A0A3R7DCD5"/>
<dbReference type="EMBL" id="RAPO01000001">
    <property type="protein sequence ID" value="RKD97945.1"/>
    <property type="molecule type" value="Genomic_DNA"/>
</dbReference>
<dbReference type="Proteomes" id="UP000283805">
    <property type="component" value="Unassembled WGS sequence"/>
</dbReference>
<gene>
    <name evidence="2" type="ORF">ATJ93_0943</name>
</gene>
<comment type="caution">
    <text evidence="2">The sequence shown here is derived from an EMBL/GenBank/DDBJ whole genome shotgun (WGS) entry which is preliminary data.</text>
</comment>
<evidence type="ECO:0000313" key="3">
    <source>
        <dbReference type="Proteomes" id="UP000283805"/>
    </source>
</evidence>
<keyword evidence="1" id="KW-1133">Transmembrane helix</keyword>
<organism evidence="2 3">
    <name type="scientific">Halopiger aswanensis</name>
    <dbReference type="NCBI Taxonomy" id="148449"/>
    <lineage>
        <taxon>Archaea</taxon>
        <taxon>Methanobacteriati</taxon>
        <taxon>Methanobacteriota</taxon>
        <taxon>Stenosarchaea group</taxon>
        <taxon>Halobacteria</taxon>
        <taxon>Halobacteriales</taxon>
        <taxon>Natrialbaceae</taxon>
        <taxon>Halopiger</taxon>
    </lineage>
</organism>
<evidence type="ECO:0000256" key="1">
    <source>
        <dbReference type="SAM" id="Phobius"/>
    </source>
</evidence>
<feature type="transmembrane region" description="Helical" evidence="1">
    <location>
        <begin position="12"/>
        <end position="34"/>
    </location>
</feature>
<keyword evidence="1" id="KW-0472">Membrane</keyword>
<keyword evidence="3" id="KW-1185">Reference proteome</keyword>